<protein>
    <submittedName>
        <fullName evidence="3">Cytochrome b5</fullName>
    </submittedName>
</protein>
<proteinExistence type="predicted"/>
<gene>
    <name evidence="1" type="ORF">C1SCF055_LOCUS7900</name>
</gene>
<accession>A0A9P1FMN5</accession>
<evidence type="ECO:0000313" key="2">
    <source>
        <dbReference type="EMBL" id="CAL1133360.1"/>
    </source>
</evidence>
<reference evidence="1" key="1">
    <citation type="submission" date="2022-10" db="EMBL/GenBank/DDBJ databases">
        <authorList>
            <person name="Chen Y."/>
            <person name="Dougan E. K."/>
            <person name="Chan C."/>
            <person name="Rhodes N."/>
            <person name="Thang M."/>
        </authorList>
    </citation>
    <scope>NUCLEOTIDE SEQUENCE</scope>
</reference>
<dbReference type="AlphaFoldDB" id="A0A9P1FMN5"/>
<evidence type="ECO:0000313" key="1">
    <source>
        <dbReference type="EMBL" id="CAI3979985.1"/>
    </source>
</evidence>
<reference evidence="2" key="2">
    <citation type="submission" date="2024-04" db="EMBL/GenBank/DDBJ databases">
        <authorList>
            <person name="Chen Y."/>
            <person name="Shah S."/>
            <person name="Dougan E. K."/>
            <person name="Thang M."/>
            <person name="Chan C."/>
        </authorList>
    </citation>
    <scope>NUCLEOTIDE SEQUENCE [LARGE SCALE GENOMIC DNA]</scope>
</reference>
<keyword evidence="4" id="KW-1185">Reference proteome</keyword>
<name>A0A9P1FMN5_9DINO</name>
<comment type="caution">
    <text evidence="1">The sequence shown here is derived from an EMBL/GenBank/DDBJ whole genome shotgun (WGS) entry which is preliminary data.</text>
</comment>
<sequence>MSWWLRTIEQPTTLVLVILLAHFVAKRPELLGVKSNWSSAQEPLPLLFQLLSEPLPRSSAYDSLYNGLAARKQRQCILPGDSHALHDLFGRQQLLSSCEAEEEYFGLWHRLVSSVQQAWFQLSQRWRPWLTEEIVVEVLNQQRHFANLGLAALELQPATHADPLAKAVWSINNHSRPEAQVAKELQISVEAVSWLRTYGSEIAEAVDDIFTAQVLGLQQSKWLRNHKDKWNDVLGEVGGFLFGRFRGRPHPVLLHQSAEAITALMQSIWIDEKNMADQSAELEEQVERATDSGSLPDLLMKTAVDESWVLQLQSLSLGLPWLPDLPAYSGVDEAGTTHEELSRILSGKGSLSAKLLSPLQILQRNDSEASGWTSVLLSEWYPSPVVKLQEILAAGHMVNPRLAEVAQAIYQGGSERKRHQAIRLCASWVMSHC</sequence>
<dbReference type="EMBL" id="CAMXCT030000528">
    <property type="protein sequence ID" value="CAL4767297.1"/>
    <property type="molecule type" value="Genomic_DNA"/>
</dbReference>
<evidence type="ECO:0000313" key="4">
    <source>
        <dbReference type="Proteomes" id="UP001152797"/>
    </source>
</evidence>
<dbReference type="EMBL" id="CAMXCT010000528">
    <property type="protein sequence ID" value="CAI3979985.1"/>
    <property type="molecule type" value="Genomic_DNA"/>
</dbReference>
<organism evidence="1">
    <name type="scientific">Cladocopium goreaui</name>
    <dbReference type="NCBI Taxonomy" id="2562237"/>
    <lineage>
        <taxon>Eukaryota</taxon>
        <taxon>Sar</taxon>
        <taxon>Alveolata</taxon>
        <taxon>Dinophyceae</taxon>
        <taxon>Suessiales</taxon>
        <taxon>Symbiodiniaceae</taxon>
        <taxon>Cladocopium</taxon>
    </lineage>
</organism>
<dbReference type="Proteomes" id="UP001152797">
    <property type="component" value="Unassembled WGS sequence"/>
</dbReference>
<dbReference type="EMBL" id="CAMXCT020000528">
    <property type="protein sequence ID" value="CAL1133360.1"/>
    <property type="molecule type" value="Genomic_DNA"/>
</dbReference>
<evidence type="ECO:0000313" key="3">
    <source>
        <dbReference type="EMBL" id="CAL4767297.1"/>
    </source>
</evidence>